<reference evidence="1 3" key="2">
    <citation type="journal article" date="2020" name="Int. J. Syst. Evol. Microbiol.">
        <title>Sulfuracidifex tepidarius gen. nov., sp. nov. and transfer of Sulfolobus metallicus Huber and Stetter 1992 to the genus Sulfuracidifex as Sulfuracidifex metallicus comb. nov.</title>
        <authorList>
            <person name="Itoh T."/>
            <person name="Miura T."/>
            <person name="Sakai H.D."/>
            <person name="Kato S."/>
            <person name="Ohkuma M."/>
            <person name="Takashina T."/>
        </authorList>
    </citation>
    <scope>NUCLEOTIDE SEQUENCE [LARGE SCALE GENOMIC DNA]</scope>
    <source>
        <strain evidence="1 3">IC-006</strain>
        <strain evidence="2">IC-007</strain>
    </source>
</reference>
<proteinExistence type="predicted"/>
<evidence type="ECO:0000313" key="4">
    <source>
        <dbReference type="Proteomes" id="UP000325030"/>
    </source>
</evidence>
<dbReference type="KEGG" id="step:IC006_0824"/>
<gene>
    <name evidence="1" type="ORF">IC006_0824</name>
    <name evidence="2" type="ORF">IC007_0799</name>
</gene>
<dbReference type="EMBL" id="AP018929">
    <property type="protein sequence ID" value="BBG23540.1"/>
    <property type="molecule type" value="Genomic_DNA"/>
</dbReference>
<dbReference type="Proteomes" id="UP000322983">
    <property type="component" value="Chromosome"/>
</dbReference>
<dbReference type="OrthoDB" id="7914at2157"/>
<accession>A0A510E1C0</accession>
<evidence type="ECO:0008006" key="5">
    <source>
        <dbReference type="Google" id="ProtNLM"/>
    </source>
</evidence>
<dbReference type="Proteomes" id="UP000325030">
    <property type="component" value="Chromosome"/>
</dbReference>
<accession>A0A510DU00</accession>
<evidence type="ECO:0000313" key="1">
    <source>
        <dbReference type="EMBL" id="BBG23540.1"/>
    </source>
</evidence>
<evidence type="ECO:0000313" key="2">
    <source>
        <dbReference type="EMBL" id="BBG26294.1"/>
    </source>
</evidence>
<protein>
    <recommendedName>
        <fullName evidence="5">Coenzyme Q-binding protein COQ10 START domain-containing protein</fullName>
    </recommendedName>
</protein>
<organism evidence="1 3">
    <name type="scientific">Sulfuracidifex tepidarius</name>
    <dbReference type="NCBI Taxonomy" id="1294262"/>
    <lineage>
        <taxon>Archaea</taxon>
        <taxon>Thermoproteota</taxon>
        <taxon>Thermoprotei</taxon>
        <taxon>Sulfolobales</taxon>
        <taxon>Sulfolobaceae</taxon>
        <taxon>Sulfuracidifex</taxon>
    </lineage>
</organism>
<reference evidence="4" key="1">
    <citation type="submission" date="2018-09" db="EMBL/GenBank/DDBJ databases">
        <title>Complete Genome Sequencing of Sulfolobus sp. JCM 16834.</title>
        <authorList>
            <person name="Kato S."/>
            <person name="Itoh T."/>
            <person name="Ohkuma M."/>
        </authorList>
    </citation>
    <scope>NUCLEOTIDE SEQUENCE [LARGE SCALE GENOMIC DNA]</scope>
    <source>
        <strain evidence="4">IC-007</strain>
    </source>
</reference>
<dbReference type="GeneID" id="41717201"/>
<dbReference type="AlphaFoldDB" id="A0A510DU00"/>
<sequence length="133" mass="15598">MARFQVDYELKCDRNEVLNKLKDIRSIPTYWKGTRELQVISDDGKVAYAKVRFAFPASGKVRITRLDDGIRMDYLEGPFTGYQETLVGTEKIVSTWDVKFNWMFKMMEKKNVEHFKEGTKHALMRLQGIEVQP</sequence>
<keyword evidence="3" id="KW-1185">Reference proteome</keyword>
<dbReference type="RefSeq" id="WP_054845895.1">
    <property type="nucleotide sequence ID" value="NZ_AP018929.1"/>
</dbReference>
<dbReference type="SUPFAM" id="SSF55961">
    <property type="entry name" value="Bet v1-like"/>
    <property type="match status" value="1"/>
</dbReference>
<name>A0A510DU00_9CREN</name>
<dbReference type="EMBL" id="AP018930">
    <property type="protein sequence ID" value="BBG26294.1"/>
    <property type="molecule type" value="Genomic_DNA"/>
</dbReference>
<evidence type="ECO:0000313" key="3">
    <source>
        <dbReference type="Proteomes" id="UP000322983"/>
    </source>
</evidence>